<comment type="function">
    <text evidence="1">Probably involved in translation.</text>
</comment>
<organism evidence="6 7">
    <name type="scientific">Hibiscus sabdariffa</name>
    <name type="common">roselle</name>
    <dbReference type="NCBI Taxonomy" id="183260"/>
    <lineage>
        <taxon>Eukaryota</taxon>
        <taxon>Viridiplantae</taxon>
        <taxon>Streptophyta</taxon>
        <taxon>Embryophyta</taxon>
        <taxon>Tracheophyta</taxon>
        <taxon>Spermatophyta</taxon>
        <taxon>Magnoliopsida</taxon>
        <taxon>eudicotyledons</taxon>
        <taxon>Gunneridae</taxon>
        <taxon>Pentapetalae</taxon>
        <taxon>rosids</taxon>
        <taxon>malvids</taxon>
        <taxon>Malvales</taxon>
        <taxon>Malvaceae</taxon>
        <taxon>Malvoideae</taxon>
        <taxon>Hibiscus</taxon>
    </lineage>
</organism>
<protein>
    <recommendedName>
        <fullName evidence="5">SUI1 domain-containing protein</fullName>
    </recommendedName>
</protein>
<name>A0ABR2SL53_9ROSI</name>
<feature type="region of interest" description="Disordered" evidence="4">
    <location>
        <begin position="1366"/>
        <end position="1474"/>
    </location>
</feature>
<feature type="domain" description="SUI1" evidence="5">
    <location>
        <begin position="1557"/>
        <end position="1627"/>
    </location>
</feature>
<feature type="region of interest" description="Disordered" evidence="4">
    <location>
        <begin position="446"/>
        <end position="479"/>
    </location>
</feature>
<feature type="compositionally biased region" description="Polar residues" evidence="4">
    <location>
        <begin position="590"/>
        <end position="613"/>
    </location>
</feature>
<evidence type="ECO:0000313" key="7">
    <source>
        <dbReference type="Proteomes" id="UP001396334"/>
    </source>
</evidence>
<keyword evidence="3" id="KW-0175">Coiled coil</keyword>
<feature type="region of interest" description="Disordered" evidence="4">
    <location>
        <begin position="1224"/>
        <end position="1343"/>
    </location>
</feature>
<evidence type="ECO:0000256" key="4">
    <source>
        <dbReference type="SAM" id="MobiDB-lite"/>
    </source>
</evidence>
<dbReference type="CDD" id="cd11566">
    <property type="entry name" value="eIF1_SUI1"/>
    <property type="match status" value="1"/>
</dbReference>
<dbReference type="PANTHER" id="PTHR48454">
    <property type="entry name" value="PUTATIVE RNA-BINDING DOMAIN-CONTAINING PROTEIN-RELATED"/>
    <property type="match status" value="1"/>
</dbReference>
<dbReference type="InterPro" id="IPR005874">
    <property type="entry name" value="SUI1_euk"/>
</dbReference>
<feature type="compositionally biased region" description="Basic and acidic residues" evidence="4">
    <location>
        <begin position="1366"/>
        <end position="1378"/>
    </location>
</feature>
<dbReference type="PANTHER" id="PTHR48454:SF2">
    <property type="entry name" value="PUTATIVE RNA-BINDING DOMAIN-CONTAINING PROTEIN-RELATED"/>
    <property type="match status" value="1"/>
</dbReference>
<dbReference type="SUPFAM" id="SSF55159">
    <property type="entry name" value="eIF1-like"/>
    <property type="match status" value="1"/>
</dbReference>
<feature type="compositionally biased region" description="Polar residues" evidence="4">
    <location>
        <begin position="200"/>
        <end position="215"/>
    </location>
</feature>
<feature type="compositionally biased region" description="Acidic residues" evidence="4">
    <location>
        <begin position="231"/>
        <end position="242"/>
    </location>
</feature>
<feature type="region of interest" description="Disordered" evidence="4">
    <location>
        <begin position="583"/>
        <end position="636"/>
    </location>
</feature>
<comment type="caution">
    <text evidence="6">The sequence shown here is derived from an EMBL/GenBank/DDBJ whole genome shotgun (WGS) entry which is preliminary data.</text>
</comment>
<evidence type="ECO:0000313" key="6">
    <source>
        <dbReference type="EMBL" id="KAK9025877.1"/>
    </source>
</evidence>
<proteinExistence type="inferred from homology"/>
<evidence type="ECO:0000256" key="3">
    <source>
        <dbReference type="SAM" id="Coils"/>
    </source>
</evidence>
<feature type="region of interest" description="Disordered" evidence="4">
    <location>
        <begin position="379"/>
        <end position="403"/>
    </location>
</feature>
<sequence length="1639" mass="177758">MTVDEVTAVHAVGEEVASSSSKVEIAAEEDQVKKNGMEDLSNGVNGRTVREDTDGDGGYVFVSGNDEENGAPVESDLEKNGNDTGGGDQGVETVEIVGEVQSKTDLVKDLREEDESCIEIVDQDTESLELCHVEPPVDEQKSGDLVQSDPVSAIDAESGAMADPNGISESAEDVSDAKNIVEHTVSEAAAFDSSDKQSDEISSVSGPDVNGSANDSVEAGVLDFRSKGNEESEMAVADDSDCNGDGLANDDAKATVSDANDVDSRSKENEGSEMAVTADVDCNGDGLANDGAKATVSEADVLDFRSKENEGGSEMSVADDGDSSGGGLANDSAKATVFEASVIDSRLKENGGSEMAVADDGDCNGNALADDSVKATVSKANVDSRSRETEGSEMVVADDGDCNGSGLSNVSAMVTVSEANVLDSRLKENEGSEMAVADDGDCNVDGSANGSAKATVSEANVIDSKSKENEGSEVDVADDHSCNGDGLANESAKAIVSEANVLDFRSKEIESSEMVVADDCNGVGLAYDSVKATVSEAAVDIEDEQNEVCELPVTDDGVTTISVSDCDGDCLPDVREKDTVTEAVLVDSGAEQNESSNSGEVETDSAGSVSNGTGDRPEQNGFSEIPEMVLPDVVSGNESVKVEESLTAADEFPVESGLGLEHNTERDLCLVTDTNLEKETGSGSFSDECGEALQDVHTQDSISGTVQINDSVDSGQSSELMESSLSPVTDKNVDVTVEDVLNDTIADVVEGTSSTVTLCNDASVESGVSDTATEALPPSSVDDEKLETDVIESHENSRVGFENSEIDVKDDSGSIDDNFKSRCLANGDDSILSAEAEVSKVLVECHSTETNENLVDVVDVQNDSNLVAAVSNDEKAPAATENLSSADISDIDEIVHESRESDCDTNNNKQTPAVVKGTIQFGSIVTCQESVEPEGLDEVERRSPFYFLIRVPRYDDENLKEKIRLAQIRVDEKTQSRDAIRTEIQKMKAICKKYSDNVEASISQERAIRDLHRSKRQEIDSIQSMMNIEDIDAKIRNMEHMIQHETMPLKDEKQYIHQIKQYKQTRERISSTMGKQDEVQQGSDQIKERMKSLKNEADQLKVNLLKAEAVTKAAKQEYNDEVEKLNKLQSQFKAADDIRQEAYSQLLSLKKQSYEKNKCFWQYRDDAKAANDLALRGDKEALQNLCVNQVEKVMDLWNSNDEFRKEYIRCNVRSTLRRLRTFDGRALGPDEEPPVIPQVVNGRVAKDHTVSNSTLEEQTREKTVPAKAETAPAKVEAAEDKPVAKPVEQKNQTSKPEKSVKPVPPTSGSTTASSGDKIEEAEEEKPKITKEEEERFRKAEELRKEKEAAKLREQRRLEEIAKAKEALERKRRNAEKAQARAALRAQKEAEEKEKEREKRAKKKERRKGAAAVSGDASVTDETESAPTSDTPAETPQDSQSREKAVTVAKRSQKPSQFTKQTKAKSIPPPLRNRGKRKMQPWILHPGGIIPYTPPIQSPPPTYKFLSSTTSKFRNKQTSFSSSDIAKYMVDLDVQIPTTFDPFAEAGEFGGTGTKEYVHIRIQQRNGKKSLTTVQGLRHDLSYEKILKSLKKDFCCNGNVVKDKELGKVIQLQGDQRKNVSQFLVNAGIVKKDQIKIHGF</sequence>
<dbReference type="Pfam" id="PF01253">
    <property type="entry name" value="SUI1"/>
    <property type="match status" value="1"/>
</dbReference>
<comment type="similarity">
    <text evidence="2">Belongs to the SUI1 family.</text>
</comment>
<evidence type="ECO:0000259" key="5">
    <source>
        <dbReference type="PROSITE" id="PS50296"/>
    </source>
</evidence>
<feature type="region of interest" description="Disordered" evidence="4">
    <location>
        <begin position="33"/>
        <end position="90"/>
    </location>
</feature>
<accession>A0ABR2SL53</accession>
<feature type="compositionally biased region" description="Low complexity" evidence="4">
    <location>
        <begin position="1306"/>
        <end position="1315"/>
    </location>
</feature>
<keyword evidence="7" id="KW-1185">Reference proteome</keyword>
<dbReference type="NCBIfam" id="TIGR01160">
    <property type="entry name" value="SUI1_MOF2"/>
    <property type="match status" value="1"/>
</dbReference>
<dbReference type="EMBL" id="JBBPBN010000013">
    <property type="protein sequence ID" value="KAK9025877.1"/>
    <property type="molecule type" value="Genomic_DNA"/>
</dbReference>
<reference evidence="6 7" key="1">
    <citation type="journal article" date="2024" name="G3 (Bethesda)">
        <title>Genome assembly of Hibiscus sabdariffa L. provides insights into metabolisms of medicinal natural products.</title>
        <authorList>
            <person name="Kim T."/>
        </authorList>
    </citation>
    <scope>NUCLEOTIDE SEQUENCE [LARGE SCALE GENOMIC DNA]</scope>
    <source>
        <strain evidence="6">TK-2024</strain>
        <tissue evidence="6">Old leaves</tissue>
    </source>
</reference>
<feature type="region of interest" description="Disordered" evidence="4">
    <location>
        <begin position="305"/>
        <end position="330"/>
    </location>
</feature>
<gene>
    <name evidence="6" type="ORF">V6N11_038731</name>
</gene>
<feature type="compositionally biased region" description="Basic residues" evidence="4">
    <location>
        <begin position="1399"/>
        <end position="1408"/>
    </location>
</feature>
<feature type="compositionally biased region" description="Polar residues" evidence="4">
    <location>
        <begin position="1424"/>
        <end position="1438"/>
    </location>
</feature>
<dbReference type="PROSITE" id="PS50296">
    <property type="entry name" value="SUI1"/>
    <property type="match status" value="1"/>
</dbReference>
<dbReference type="Proteomes" id="UP001396334">
    <property type="component" value="Unassembled WGS sequence"/>
</dbReference>
<dbReference type="InterPro" id="IPR036877">
    <property type="entry name" value="SUI1_dom_sf"/>
</dbReference>
<feature type="compositionally biased region" description="Basic and acidic residues" evidence="4">
    <location>
        <begin position="175"/>
        <end position="185"/>
    </location>
</feature>
<feature type="compositionally biased region" description="Basic and acidic residues" evidence="4">
    <location>
        <begin position="1385"/>
        <end position="1398"/>
    </location>
</feature>
<feature type="compositionally biased region" description="Polar residues" evidence="4">
    <location>
        <begin position="446"/>
        <end position="458"/>
    </location>
</feature>
<dbReference type="Gene3D" id="3.30.780.10">
    <property type="entry name" value="SUI1-like domain"/>
    <property type="match status" value="1"/>
</dbReference>
<feature type="region of interest" description="Disordered" evidence="4">
    <location>
        <begin position="156"/>
        <end position="277"/>
    </location>
</feature>
<feature type="compositionally biased region" description="Basic and acidic residues" evidence="4">
    <location>
        <begin position="1324"/>
        <end position="1343"/>
    </location>
</feature>
<dbReference type="InterPro" id="IPR001950">
    <property type="entry name" value="SUI1"/>
</dbReference>
<feature type="coiled-coil region" evidence="3">
    <location>
        <begin position="1076"/>
        <end position="1135"/>
    </location>
</feature>
<evidence type="ECO:0000256" key="1">
    <source>
        <dbReference type="ARBA" id="ARBA00003130"/>
    </source>
</evidence>
<evidence type="ECO:0000256" key="2">
    <source>
        <dbReference type="ARBA" id="ARBA00005422"/>
    </source>
</evidence>